<name>A0A6G0VPJ8_APHCR</name>
<evidence type="ECO:0000313" key="2">
    <source>
        <dbReference type="Proteomes" id="UP000478052"/>
    </source>
</evidence>
<dbReference type="EMBL" id="VUJU01013895">
    <property type="protein sequence ID" value="KAF0703435.1"/>
    <property type="molecule type" value="Genomic_DNA"/>
</dbReference>
<proteinExistence type="predicted"/>
<protein>
    <submittedName>
        <fullName evidence="1">Uncharacterized protein</fullName>
    </submittedName>
</protein>
<accession>A0A6G0VPJ8</accession>
<reference evidence="1 2" key="1">
    <citation type="submission" date="2019-08" db="EMBL/GenBank/DDBJ databases">
        <title>Whole genome of Aphis craccivora.</title>
        <authorList>
            <person name="Voronova N.V."/>
            <person name="Shulinski R.S."/>
            <person name="Bandarenka Y.V."/>
            <person name="Zhorov D.G."/>
            <person name="Warner D."/>
        </authorList>
    </citation>
    <scope>NUCLEOTIDE SEQUENCE [LARGE SCALE GENOMIC DNA]</scope>
    <source>
        <strain evidence="1">180601</strain>
        <tissue evidence="1">Whole Body</tissue>
    </source>
</reference>
<keyword evidence="2" id="KW-1185">Reference proteome</keyword>
<dbReference type="OrthoDB" id="428974at2759"/>
<organism evidence="1 2">
    <name type="scientific">Aphis craccivora</name>
    <name type="common">Cowpea aphid</name>
    <dbReference type="NCBI Taxonomy" id="307492"/>
    <lineage>
        <taxon>Eukaryota</taxon>
        <taxon>Metazoa</taxon>
        <taxon>Ecdysozoa</taxon>
        <taxon>Arthropoda</taxon>
        <taxon>Hexapoda</taxon>
        <taxon>Insecta</taxon>
        <taxon>Pterygota</taxon>
        <taxon>Neoptera</taxon>
        <taxon>Paraneoptera</taxon>
        <taxon>Hemiptera</taxon>
        <taxon>Sternorrhyncha</taxon>
        <taxon>Aphidomorpha</taxon>
        <taxon>Aphidoidea</taxon>
        <taxon>Aphididae</taxon>
        <taxon>Aphidini</taxon>
        <taxon>Aphis</taxon>
        <taxon>Aphis</taxon>
    </lineage>
</organism>
<dbReference type="AlphaFoldDB" id="A0A6G0VPJ8"/>
<sequence length="216" mass="24676">MTTESAANKTVLERKLLRDCHAELDRRLKDGEMFINKQLSSGRWCSYGILKNISSHLIKTNCLNVEQIFSIELSLKVLYLSLVRPIIEYGAIICDPHTADNACQVERVQRRFLRFTSFLLGIKCPPHDYSPVAIQLNLASLAERRRIMGSKFLNGLLDGSVDSPTLLSLINFKVTQRSTRSFTTFHVPFCSTNYLLNEPMRRMMHNANLDPTFSFS</sequence>
<evidence type="ECO:0000313" key="1">
    <source>
        <dbReference type="EMBL" id="KAF0703435.1"/>
    </source>
</evidence>
<comment type="caution">
    <text evidence="1">The sequence shown here is derived from an EMBL/GenBank/DDBJ whole genome shotgun (WGS) entry which is preliminary data.</text>
</comment>
<dbReference type="Proteomes" id="UP000478052">
    <property type="component" value="Unassembled WGS sequence"/>
</dbReference>
<gene>
    <name evidence="1" type="ORF">FWK35_00033884</name>
</gene>